<dbReference type="SUPFAM" id="SSF103657">
    <property type="entry name" value="BAR/IMD domain-like"/>
    <property type="match status" value="1"/>
</dbReference>
<evidence type="ECO:0000259" key="3">
    <source>
        <dbReference type="PROSITE" id="PS50238"/>
    </source>
</evidence>
<protein>
    <submittedName>
        <fullName evidence="4">RhoGAP-domain-containing protein</fullName>
    </submittedName>
</protein>
<dbReference type="OrthoDB" id="79452at2759"/>
<dbReference type="GO" id="GO:0005096">
    <property type="term" value="F:GTPase activator activity"/>
    <property type="evidence" value="ECO:0007669"/>
    <property type="project" value="UniProtKB-KW"/>
</dbReference>
<organism evidence="4">
    <name type="scientific">Rhizopus microsporus var. microsporus</name>
    <dbReference type="NCBI Taxonomy" id="86635"/>
    <lineage>
        <taxon>Eukaryota</taxon>
        <taxon>Fungi</taxon>
        <taxon>Fungi incertae sedis</taxon>
        <taxon>Mucoromycota</taxon>
        <taxon>Mucoromycotina</taxon>
        <taxon>Mucoromycetes</taxon>
        <taxon>Mucorales</taxon>
        <taxon>Mucorineae</taxon>
        <taxon>Rhizopodaceae</taxon>
        <taxon>Rhizopus</taxon>
    </lineage>
</organism>
<accession>A0A1X0QXL5</accession>
<dbReference type="SUPFAM" id="SSF48350">
    <property type="entry name" value="GTPase activation domain, GAP"/>
    <property type="match status" value="1"/>
</dbReference>
<feature type="region of interest" description="Disordered" evidence="2">
    <location>
        <begin position="159"/>
        <end position="213"/>
    </location>
</feature>
<sequence length="552" mass="63058">MHNRSNKSLNTDKEEEVASIEAQFEYVNKLLKWSILDLEKFINTLRARISAEEVYVLALAKIIKNNTNATTTTTTTTINNSNNNNAPSTTSSFFGDYTTLYQQSTSHYESSIEKKIEIRKEFINCLKYQTEILDHHEQRRKRVKACSEYVSLQQQVLISSHDEKSSPNEQLLPPSVARASSDEPLVLGRVSSESARTTATESLSSSPHNKKNGMSGFITQMRSQLANAAAAGDPSRLTARLAKLKKEVHDADQEYRQGIRTLESLRRFQVETAAHAIRHVEAVLLDKSDAIRAAILTISKQEQEALANESSLTKDTLDMLDQMDGKKDLERFMIEYEKLGFVKPKPVCYENYYYGRCKELLFGSRLNDYAKEHNRTVPLIVTKCIERVELLGGLEKEGIYRVSGRQSNIDLLKSEFEKDEELVELVDSKYDVFTIASVLKLYLRELKDPLFDFPMNDRVTYSKLENYNDRKSILEKSISNLSQAERDTLKALITHLAKVEAKSNLNKMTIKNLSLMFTPAIFHDHNQAENNGDWYADKVLEDLIKNYKTLNF</sequence>
<feature type="domain" description="Rho-GAP" evidence="3">
    <location>
        <begin position="364"/>
        <end position="551"/>
    </location>
</feature>
<evidence type="ECO:0000256" key="1">
    <source>
        <dbReference type="ARBA" id="ARBA00022468"/>
    </source>
</evidence>
<dbReference type="EMBL" id="KV921970">
    <property type="protein sequence ID" value="ORE04485.1"/>
    <property type="molecule type" value="Genomic_DNA"/>
</dbReference>
<dbReference type="InterPro" id="IPR050729">
    <property type="entry name" value="Rho-GAP"/>
</dbReference>
<evidence type="ECO:0000256" key="2">
    <source>
        <dbReference type="SAM" id="MobiDB-lite"/>
    </source>
</evidence>
<dbReference type="InterPro" id="IPR000198">
    <property type="entry name" value="RhoGAP_dom"/>
</dbReference>
<dbReference type="AlphaFoldDB" id="A0A1X0QXL5"/>
<dbReference type="Gene3D" id="1.20.1270.60">
    <property type="entry name" value="Arfaptin homology (AH) domain/BAR domain"/>
    <property type="match status" value="1"/>
</dbReference>
<dbReference type="PANTHER" id="PTHR23176:SF134">
    <property type="entry name" value="RHO-TYPE GTPASE-ACTIVATING PROTEIN"/>
    <property type="match status" value="1"/>
</dbReference>
<dbReference type="PROSITE" id="PS50238">
    <property type="entry name" value="RHOGAP"/>
    <property type="match status" value="1"/>
</dbReference>
<dbReference type="InterPro" id="IPR008936">
    <property type="entry name" value="Rho_GTPase_activation_prot"/>
</dbReference>
<dbReference type="PANTHER" id="PTHR23176">
    <property type="entry name" value="RHO/RAC/CDC GTPASE-ACTIVATING PROTEIN"/>
    <property type="match status" value="1"/>
</dbReference>
<reference evidence="4" key="1">
    <citation type="journal article" date="2016" name="Proc. Natl. Acad. Sci. U.S.A.">
        <title>Lipid metabolic changes in an early divergent fungus govern the establishment of a mutualistic symbiosis with endobacteria.</title>
        <authorList>
            <person name="Lastovetsky O.A."/>
            <person name="Gaspar M.L."/>
            <person name="Mondo S.J."/>
            <person name="LaButti K.M."/>
            <person name="Sandor L."/>
            <person name="Grigoriev I.V."/>
            <person name="Henry S.A."/>
            <person name="Pawlowska T.E."/>
        </authorList>
    </citation>
    <scope>NUCLEOTIDE SEQUENCE [LARGE SCALE GENOMIC DNA]</scope>
    <source>
        <strain evidence="4">ATCC 52814</strain>
    </source>
</reference>
<dbReference type="InterPro" id="IPR027267">
    <property type="entry name" value="AH/BAR_dom_sf"/>
</dbReference>
<dbReference type="VEuPathDB" id="FungiDB:BCV72DRAFT_257282"/>
<dbReference type="Proteomes" id="UP000242414">
    <property type="component" value="Unassembled WGS sequence"/>
</dbReference>
<evidence type="ECO:0000313" key="4">
    <source>
        <dbReference type="EMBL" id="ORE04485.1"/>
    </source>
</evidence>
<dbReference type="SMART" id="SM00324">
    <property type="entry name" value="RhoGAP"/>
    <property type="match status" value="1"/>
</dbReference>
<keyword evidence="1" id="KW-0343">GTPase activation</keyword>
<proteinExistence type="predicted"/>
<dbReference type="Pfam" id="PF00620">
    <property type="entry name" value="RhoGAP"/>
    <property type="match status" value="1"/>
</dbReference>
<dbReference type="GO" id="GO:0007165">
    <property type="term" value="P:signal transduction"/>
    <property type="evidence" value="ECO:0007669"/>
    <property type="project" value="InterPro"/>
</dbReference>
<dbReference type="Gene3D" id="1.10.555.10">
    <property type="entry name" value="Rho GTPase activation protein"/>
    <property type="match status" value="1"/>
</dbReference>
<gene>
    <name evidence="4" type="ORF">BCV72DRAFT_257282</name>
</gene>
<name>A0A1X0QXL5_RHIZD</name>
<feature type="compositionally biased region" description="Low complexity" evidence="2">
    <location>
        <begin position="191"/>
        <end position="206"/>
    </location>
</feature>
<dbReference type="GO" id="GO:0005737">
    <property type="term" value="C:cytoplasm"/>
    <property type="evidence" value="ECO:0007669"/>
    <property type="project" value="TreeGrafter"/>
</dbReference>